<feature type="transmembrane region" description="Helical" evidence="13">
    <location>
        <begin position="274"/>
        <end position="295"/>
    </location>
</feature>
<keyword evidence="7 13" id="KW-1133">Transmembrane helix</keyword>
<feature type="transmembrane region" description="Helical" evidence="13">
    <location>
        <begin position="958"/>
        <end position="980"/>
    </location>
</feature>
<dbReference type="PANTHER" id="PTHR22914">
    <property type="entry name" value="CHITIN SYNTHASE"/>
    <property type="match status" value="1"/>
</dbReference>
<sequence>MVDGNAAQWDAFRSQKRSAVYTPPFAPWMITALQLAKFSIFVALHSIMLFGAAISKGIIIFLATNLSKPSHSPLETKFSKECPRAVNRDDNLHAGVHISLLLVHIVPDVVSIVQCFYRLTTIGRGQGGINIPVIFLETCRTMGFLLMFFHVFPQLDMLRALLITSCLPIIPIAQKLLMDVSRTMKDEHSLMKRFGMTLATFPSFIVFLVLTAGCYLWTVLDTQFDRYIILPLAIMLASLGFWESWVGVGHAGTFFHHLHQMKYGIRKMNAPTRLLTSTIRIFITLTVFVVTAANGKVTMKGMTGVLFHWRSTEKHWPLLIVALCLCVLHIILRISSRLLAGLELRVLSGFHPIFLTSPLLLTALVIHCHISPDCWIASKVAAVGLTFRCSQWIAAPIPFNDIYLALMWLLISMYKGYQFASQPNFDKHDEIIRATPVVMNPFCIEQSLLVFEFAISRDESKLLKLDFDSILDEHSGKQSMGSEGDRTANVYICATMWHETENEMKQMFGSILKLDEECAHLSTRKTRHFAGNANETPKFRLEAHIFFDDAWEDQPELGRAPNEYFRTFFTLLNSMIDGKEDASSNDPTKVLIGTAYGGRLVVRLPAGTLLFIHLKDKKLIRHKKRWSQVMYMYYLLGHRIMESHMSIEDKQLIAENTYILAIDGDSKFEPEAFLRLLNLMHNKSDIGCACGRIHPIGRGMMVWYQKFEYSIAHWFQKAAEHVFGCVLCAPGCFSLFRAAALMDDNIMHKYTTTAVEPRHFVQYDQGEDRWLSTLLLKQGYRIEYAAASDAETYAPEGFEEFFNQRRRWTPSSVANTIDLLADYRRACANNACISRIYILYQFCVIGFSMLGPAIIFSMLLYAQVAAFHVNMDRIIVYNTVPVGFFIFTCFAMESNIQLFVAKVLSIGYAFVMLAVVVATCSQIVLETMFSPTSMFVVGMIFIFLFAACLHPREFTNIIYGIIFFLMIPATYVILSFYSLINLNVINWGTREAVAKATGQETKKESKLETKLKKAWNGATGTILRRKEKAGDKRIEELERQLEEVKIAVQRPNSFNDSQIRENELAEKPWEDEEVSSDGELSDGSEMVVRTSQKDLWMDAEYLQVCEKGRLKPSEQQFWDQLIDTYLKPIQTSPEQNLAYAKGLKDLRNNVAFSLILLNALMVLAIYLTQNHKDVLAFSWMPHEDFKQFRWNSTAQEWTKQKVPLKVEMLGLSIIFALFGILLVQTVGLILHRLNTMVGAFQEIKAMGDFVTTAATKREDDDQILEAARSLLDTSYYWRSHGGSGYTRDIGADREAVLHRLQRTRLATAIRNHGLN</sequence>
<dbReference type="Pfam" id="PF03142">
    <property type="entry name" value="Chitin_synth_2"/>
    <property type="match status" value="1"/>
</dbReference>
<comment type="subcellular location">
    <subcellularLocation>
        <location evidence="1">Cell membrane</location>
        <topology evidence="1">Multi-pass membrane protein</topology>
    </subcellularLocation>
</comment>
<dbReference type="FunFam" id="3.90.550.10:FF:000139">
    <property type="entry name" value="Chitin synthase 8"/>
    <property type="match status" value="1"/>
</dbReference>
<evidence type="ECO:0000256" key="7">
    <source>
        <dbReference type="ARBA" id="ARBA00022989"/>
    </source>
</evidence>
<feature type="transmembrane region" description="Helical" evidence="13">
    <location>
        <begin position="932"/>
        <end position="952"/>
    </location>
</feature>
<feature type="transmembrane region" description="Helical" evidence="13">
    <location>
        <begin position="837"/>
        <end position="862"/>
    </location>
</feature>
<dbReference type="Proteomes" id="UP000887575">
    <property type="component" value="Unassembled WGS sequence"/>
</dbReference>
<dbReference type="InterPro" id="IPR004835">
    <property type="entry name" value="Chitin_synth"/>
</dbReference>
<feature type="transmembrane region" description="Helical" evidence="13">
    <location>
        <begin position="315"/>
        <end position="334"/>
    </location>
</feature>
<accession>A0AAF3EJW1</accession>
<feature type="transmembrane region" description="Helical" evidence="13">
    <location>
        <begin position="129"/>
        <end position="152"/>
    </location>
</feature>
<evidence type="ECO:0000256" key="6">
    <source>
        <dbReference type="ARBA" id="ARBA00022692"/>
    </source>
</evidence>
<dbReference type="EC" id="2.4.1.16" evidence="2"/>
<keyword evidence="10" id="KW-0325">Glycoprotein</keyword>
<dbReference type="SUPFAM" id="SSF53448">
    <property type="entry name" value="Nucleotide-diphospho-sugar transferases"/>
    <property type="match status" value="1"/>
</dbReference>
<evidence type="ECO:0000256" key="12">
    <source>
        <dbReference type="ARBA" id="ARBA00048014"/>
    </source>
</evidence>
<evidence type="ECO:0000256" key="11">
    <source>
        <dbReference type="ARBA" id="ARBA00046329"/>
    </source>
</evidence>
<dbReference type="Gene3D" id="3.90.550.10">
    <property type="entry name" value="Spore Coat Polysaccharide Biosynthesis Protein SpsA, Chain A"/>
    <property type="match status" value="1"/>
</dbReference>
<dbReference type="InterPro" id="IPR029044">
    <property type="entry name" value="Nucleotide-diphossugar_trans"/>
</dbReference>
<keyword evidence="5" id="KW-0808">Transferase</keyword>
<dbReference type="GO" id="GO:0006031">
    <property type="term" value="P:chitin biosynthetic process"/>
    <property type="evidence" value="ECO:0007669"/>
    <property type="project" value="TreeGrafter"/>
</dbReference>
<feature type="transmembrane region" description="Helical" evidence="13">
    <location>
        <begin position="1150"/>
        <end position="1168"/>
    </location>
</feature>
<comment type="similarity">
    <text evidence="11">Belongs to the chitin synthase family. Class IV subfamily.</text>
</comment>
<keyword evidence="15" id="KW-1185">Reference proteome</keyword>
<dbReference type="GO" id="GO:0004100">
    <property type="term" value="F:chitin synthase activity"/>
    <property type="evidence" value="ECO:0007669"/>
    <property type="project" value="UniProtKB-EC"/>
</dbReference>
<dbReference type="PANTHER" id="PTHR22914:SF12">
    <property type="entry name" value="CHITIN SYNTHASE CHS-1"/>
    <property type="match status" value="1"/>
</dbReference>
<name>A0AAF3EJW1_9BILA</name>
<comment type="catalytic activity">
    <reaction evidence="12">
        <text>[(1-&gt;4)-N-acetyl-beta-D-glucosaminyl](n) + UDP-N-acetyl-alpha-D-glucosamine = [(1-&gt;4)-N-acetyl-beta-D-glucosaminyl](n+1) + UDP + H(+)</text>
        <dbReference type="Rhea" id="RHEA:16637"/>
        <dbReference type="Rhea" id="RHEA-COMP:9593"/>
        <dbReference type="Rhea" id="RHEA-COMP:9595"/>
        <dbReference type="ChEBI" id="CHEBI:15378"/>
        <dbReference type="ChEBI" id="CHEBI:17029"/>
        <dbReference type="ChEBI" id="CHEBI:57705"/>
        <dbReference type="ChEBI" id="CHEBI:58223"/>
        <dbReference type="EC" id="2.4.1.16"/>
    </reaction>
</comment>
<dbReference type="WBParaSite" id="MBELARI_LOCUS14288">
    <property type="protein sequence ID" value="MBELARI_LOCUS14288"/>
    <property type="gene ID" value="MBELARI_LOCUS14288"/>
</dbReference>
<dbReference type="CDD" id="cd04190">
    <property type="entry name" value="Chitin_synth_C"/>
    <property type="match status" value="1"/>
</dbReference>
<evidence type="ECO:0000256" key="4">
    <source>
        <dbReference type="ARBA" id="ARBA00022676"/>
    </source>
</evidence>
<evidence type="ECO:0000256" key="5">
    <source>
        <dbReference type="ARBA" id="ARBA00022679"/>
    </source>
</evidence>
<keyword evidence="3" id="KW-1003">Cell membrane</keyword>
<keyword evidence="8" id="KW-0175">Coiled coil</keyword>
<evidence type="ECO:0000313" key="15">
    <source>
        <dbReference type="Proteomes" id="UP000887575"/>
    </source>
</evidence>
<feature type="domain" description="Chitin synthase chs-1/2 N-terminal putative transporter" evidence="14">
    <location>
        <begin position="26"/>
        <end position="416"/>
    </location>
</feature>
<dbReference type="Pfam" id="PF23000">
    <property type="entry name" value="ChitinSynthase_IV_N"/>
    <property type="match status" value="1"/>
</dbReference>
<evidence type="ECO:0000256" key="8">
    <source>
        <dbReference type="ARBA" id="ARBA00023054"/>
    </source>
</evidence>
<evidence type="ECO:0000313" key="16">
    <source>
        <dbReference type="WBParaSite" id="MBELARI_LOCUS14288"/>
    </source>
</evidence>
<feature type="transmembrane region" description="Helical" evidence="13">
    <location>
        <begin position="1208"/>
        <end position="1230"/>
    </location>
</feature>
<proteinExistence type="inferred from homology"/>
<feature type="transmembrane region" description="Helical" evidence="13">
    <location>
        <begin position="226"/>
        <end position="253"/>
    </location>
</feature>
<feature type="transmembrane region" description="Helical" evidence="13">
    <location>
        <begin position="346"/>
        <end position="366"/>
    </location>
</feature>
<dbReference type="GO" id="GO:0005886">
    <property type="term" value="C:plasma membrane"/>
    <property type="evidence" value="ECO:0007669"/>
    <property type="project" value="UniProtKB-SubCell"/>
</dbReference>
<feature type="transmembrane region" description="Helical" evidence="13">
    <location>
        <begin position="38"/>
        <end position="63"/>
    </location>
</feature>
<keyword evidence="4" id="KW-0328">Glycosyltransferase</keyword>
<feature type="transmembrane region" description="Helical" evidence="13">
    <location>
        <begin position="198"/>
        <end position="220"/>
    </location>
</feature>
<evidence type="ECO:0000259" key="14">
    <source>
        <dbReference type="Pfam" id="PF23000"/>
    </source>
</evidence>
<keyword evidence="6 13" id="KW-0812">Transmembrane</keyword>
<protein>
    <recommendedName>
        <fullName evidence="2">chitin synthase</fullName>
        <ecNumber evidence="2">2.4.1.16</ecNumber>
    </recommendedName>
</protein>
<evidence type="ECO:0000256" key="3">
    <source>
        <dbReference type="ARBA" id="ARBA00022475"/>
    </source>
</evidence>
<dbReference type="InterPro" id="IPR055120">
    <property type="entry name" value="Chs-1/2_IV_N"/>
</dbReference>
<reference evidence="16" key="1">
    <citation type="submission" date="2024-02" db="UniProtKB">
        <authorList>
            <consortium name="WormBaseParasite"/>
        </authorList>
    </citation>
    <scope>IDENTIFICATION</scope>
</reference>
<organism evidence="15 16">
    <name type="scientific">Mesorhabditis belari</name>
    <dbReference type="NCBI Taxonomy" id="2138241"/>
    <lineage>
        <taxon>Eukaryota</taxon>
        <taxon>Metazoa</taxon>
        <taxon>Ecdysozoa</taxon>
        <taxon>Nematoda</taxon>
        <taxon>Chromadorea</taxon>
        <taxon>Rhabditida</taxon>
        <taxon>Rhabditina</taxon>
        <taxon>Rhabditomorpha</taxon>
        <taxon>Rhabditoidea</taxon>
        <taxon>Rhabditidae</taxon>
        <taxon>Mesorhabditinae</taxon>
        <taxon>Mesorhabditis</taxon>
    </lineage>
</organism>
<evidence type="ECO:0000256" key="2">
    <source>
        <dbReference type="ARBA" id="ARBA00012543"/>
    </source>
</evidence>
<evidence type="ECO:0000256" key="9">
    <source>
        <dbReference type="ARBA" id="ARBA00023136"/>
    </source>
</evidence>
<evidence type="ECO:0000256" key="13">
    <source>
        <dbReference type="SAM" id="Phobius"/>
    </source>
</evidence>
<feature type="transmembrane region" description="Helical" evidence="13">
    <location>
        <begin position="905"/>
        <end position="925"/>
    </location>
</feature>
<feature type="transmembrane region" description="Helical" evidence="13">
    <location>
        <begin position="96"/>
        <end position="117"/>
    </location>
</feature>
<feature type="transmembrane region" description="Helical" evidence="13">
    <location>
        <begin position="874"/>
        <end position="893"/>
    </location>
</feature>
<evidence type="ECO:0000256" key="10">
    <source>
        <dbReference type="ARBA" id="ARBA00023180"/>
    </source>
</evidence>
<evidence type="ECO:0000256" key="1">
    <source>
        <dbReference type="ARBA" id="ARBA00004651"/>
    </source>
</evidence>
<keyword evidence="9 13" id="KW-0472">Membrane</keyword>